<comment type="caution">
    <text evidence="1">The sequence shown here is derived from an EMBL/GenBank/DDBJ whole genome shotgun (WGS) entry which is preliminary data.</text>
</comment>
<evidence type="ECO:0000313" key="2">
    <source>
        <dbReference type="Proteomes" id="UP000708208"/>
    </source>
</evidence>
<dbReference type="Proteomes" id="UP000708208">
    <property type="component" value="Unassembled WGS sequence"/>
</dbReference>
<evidence type="ECO:0000313" key="1">
    <source>
        <dbReference type="EMBL" id="CAG7723806.1"/>
    </source>
</evidence>
<dbReference type="EMBL" id="CAJVCH010102773">
    <property type="protein sequence ID" value="CAG7723806.1"/>
    <property type="molecule type" value="Genomic_DNA"/>
</dbReference>
<name>A0A8J2JP40_9HEXA</name>
<gene>
    <name evidence="1" type="ORF">AFUS01_LOCUS12868</name>
</gene>
<protein>
    <submittedName>
        <fullName evidence="1">Uncharacterized protein</fullName>
    </submittedName>
</protein>
<proteinExistence type="predicted"/>
<reference evidence="1" key="1">
    <citation type="submission" date="2021-06" db="EMBL/GenBank/DDBJ databases">
        <authorList>
            <person name="Hodson N. C."/>
            <person name="Mongue J. A."/>
            <person name="Jaron S. K."/>
        </authorList>
    </citation>
    <scope>NUCLEOTIDE SEQUENCE</scope>
</reference>
<sequence>MSNRANILEMAYPLSGRSWGSLRKGRTSSFEATPLGACTSLENIKSGKSEFSPMFTNFSLSLYTRELLVGPQ</sequence>
<accession>A0A8J2JP40</accession>
<keyword evidence="2" id="KW-1185">Reference proteome</keyword>
<dbReference type="AlphaFoldDB" id="A0A8J2JP40"/>
<organism evidence="1 2">
    <name type="scientific">Allacma fusca</name>
    <dbReference type="NCBI Taxonomy" id="39272"/>
    <lineage>
        <taxon>Eukaryota</taxon>
        <taxon>Metazoa</taxon>
        <taxon>Ecdysozoa</taxon>
        <taxon>Arthropoda</taxon>
        <taxon>Hexapoda</taxon>
        <taxon>Collembola</taxon>
        <taxon>Symphypleona</taxon>
        <taxon>Sminthuridae</taxon>
        <taxon>Allacma</taxon>
    </lineage>
</organism>